<dbReference type="Gene3D" id="3.30.40.220">
    <property type="match status" value="1"/>
</dbReference>
<name>W2K3Z7_PHYNI</name>
<sequence>MFTDGVSLPGLSEKIMYQTCFKNLRYPNKVPAIVFSFPIKRMIGYKSQDAEAKPTTSQKYLCGLCYKKLTVDTASADRINNKLGNINGNILFSCVDCNIARKDMFLKGFRYKKLLEFNSDKPVYSIDKEEKEICGKMKANIAGGPSIIFNRYAKRNETKI</sequence>
<organism evidence="1">
    <name type="scientific">Phytophthora nicotianae</name>
    <name type="common">Potato buckeye rot agent</name>
    <name type="synonym">Phytophthora parasitica</name>
    <dbReference type="NCBI Taxonomy" id="4792"/>
    <lineage>
        <taxon>Eukaryota</taxon>
        <taxon>Sar</taxon>
        <taxon>Stramenopiles</taxon>
        <taxon>Oomycota</taxon>
        <taxon>Peronosporomycetes</taxon>
        <taxon>Peronosporales</taxon>
        <taxon>Peronosporaceae</taxon>
        <taxon>Phytophthora</taxon>
    </lineage>
</organism>
<dbReference type="AlphaFoldDB" id="W2K3Z7"/>
<gene>
    <name evidence="1" type="ORF">L917_19571</name>
</gene>
<proteinExistence type="predicted"/>
<dbReference type="OrthoDB" id="111907at2759"/>
<reference evidence="1" key="1">
    <citation type="submission" date="2013-11" db="EMBL/GenBank/DDBJ databases">
        <title>The Genome Sequence of Phytophthora parasitica CHvinca01.</title>
        <authorList>
            <consortium name="The Broad Institute Genomics Platform"/>
            <person name="Russ C."/>
            <person name="Tyler B."/>
            <person name="Panabieres F."/>
            <person name="Shan W."/>
            <person name="Tripathy S."/>
            <person name="Grunwald N."/>
            <person name="Machado M."/>
            <person name="Johnson C.S."/>
            <person name="Arredondo F."/>
            <person name="Hong C."/>
            <person name="Coffey M."/>
            <person name="Young S.K."/>
            <person name="Zeng Q."/>
            <person name="Gargeya S."/>
            <person name="Fitzgerald M."/>
            <person name="Abouelleil A."/>
            <person name="Alvarado L."/>
            <person name="Chapman S.B."/>
            <person name="Gainer-Dewar J."/>
            <person name="Goldberg J."/>
            <person name="Griggs A."/>
            <person name="Gujja S."/>
            <person name="Hansen M."/>
            <person name="Howarth C."/>
            <person name="Imamovic A."/>
            <person name="Ireland A."/>
            <person name="Larimer J."/>
            <person name="McCowan C."/>
            <person name="Murphy C."/>
            <person name="Pearson M."/>
            <person name="Poon T.W."/>
            <person name="Priest M."/>
            <person name="Roberts A."/>
            <person name="Saif S."/>
            <person name="Shea T."/>
            <person name="Sykes S."/>
            <person name="Wortman J."/>
            <person name="Nusbaum C."/>
            <person name="Birren B."/>
        </authorList>
    </citation>
    <scope>NUCLEOTIDE SEQUENCE [LARGE SCALE GENOMIC DNA]</scope>
    <source>
        <strain evidence="1">CHvinca01</strain>
    </source>
</reference>
<dbReference type="Proteomes" id="UP000054423">
    <property type="component" value="Unassembled WGS sequence"/>
</dbReference>
<protein>
    <submittedName>
        <fullName evidence="1">Uncharacterized protein</fullName>
    </submittedName>
</protein>
<accession>W2K3Z7</accession>
<evidence type="ECO:0000313" key="1">
    <source>
        <dbReference type="EMBL" id="ETL79873.1"/>
    </source>
</evidence>
<dbReference type="EMBL" id="KI682907">
    <property type="protein sequence ID" value="ETL79873.1"/>
    <property type="molecule type" value="Genomic_DNA"/>
</dbReference>
<dbReference type="VEuPathDB" id="FungiDB:PPTG_24203"/>